<evidence type="ECO:0000256" key="1">
    <source>
        <dbReference type="SAM" id="MobiDB-lite"/>
    </source>
</evidence>
<dbReference type="InterPro" id="IPR006886">
    <property type="entry name" value="RNA_pol_III_Rpc5"/>
</dbReference>
<name>A0A8T0TEB7_PANVG</name>
<dbReference type="PANTHER" id="PTHR12069">
    <property type="entry name" value="DNA-DIRECTED RNA POLYMERASES III 80 KDA POLYPEPTIDE RNA POLYMERASE III SUBUNIT 5"/>
    <property type="match status" value="1"/>
</dbReference>
<feature type="compositionally biased region" description="Basic and acidic residues" evidence="1">
    <location>
        <begin position="13"/>
        <end position="28"/>
    </location>
</feature>
<dbReference type="EMBL" id="CM029044">
    <property type="protein sequence ID" value="KAG2606369.1"/>
    <property type="molecule type" value="Genomic_DNA"/>
</dbReference>
<dbReference type="GO" id="GO:0005666">
    <property type="term" value="C:RNA polymerase III complex"/>
    <property type="evidence" value="ECO:0007669"/>
    <property type="project" value="TreeGrafter"/>
</dbReference>
<keyword evidence="3" id="KW-1185">Reference proteome</keyword>
<reference evidence="2" key="1">
    <citation type="submission" date="2020-05" db="EMBL/GenBank/DDBJ databases">
        <title>WGS assembly of Panicum virgatum.</title>
        <authorList>
            <person name="Lovell J.T."/>
            <person name="Jenkins J."/>
            <person name="Shu S."/>
            <person name="Juenger T.E."/>
            <person name="Schmutz J."/>
        </authorList>
    </citation>
    <scope>NUCLEOTIDE SEQUENCE</scope>
    <source>
        <strain evidence="2">AP13</strain>
    </source>
</reference>
<comment type="caution">
    <text evidence="2">The sequence shown here is derived from an EMBL/GenBank/DDBJ whole genome shotgun (WGS) entry which is preliminary data.</text>
</comment>
<accession>A0A8T0TEB7</accession>
<dbReference type="Proteomes" id="UP000823388">
    <property type="component" value="Chromosome 4N"/>
</dbReference>
<organism evidence="2 3">
    <name type="scientific">Panicum virgatum</name>
    <name type="common">Blackwell switchgrass</name>
    <dbReference type="NCBI Taxonomy" id="38727"/>
    <lineage>
        <taxon>Eukaryota</taxon>
        <taxon>Viridiplantae</taxon>
        <taxon>Streptophyta</taxon>
        <taxon>Embryophyta</taxon>
        <taxon>Tracheophyta</taxon>
        <taxon>Spermatophyta</taxon>
        <taxon>Magnoliopsida</taxon>
        <taxon>Liliopsida</taxon>
        <taxon>Poales</taxon>
        <taxon>Poaceae</taxon>
        <taxon>PACMAD clade</taxon>
        <taxon>Panicoideae</taxon>
        <taxon>Panicodae</taxon>
        <taxon>Paniceae</taxon>
        <taxon>Panicinae</taxon>
        <taxon>Panicum</taxon>
        <taxon>Panicum sect. Hiantes</taxon>
    </lineage>
</organism>
<proteinExistence type="predicted"/>
<evidence type="ECO:0000313" key="2">
    <source>
        <dbReference type="EMBL" id="KAG2606369.1"/>
    </source>
</evidence>
<feature type="region of interest" description="Disordered" evidence="1">
    <location>
        <begin position="1"/>
        <end position="34"/>
    </location>
</feature>
<dbReference type="GO" id="GO:0042797">
    <property type="term" value="P:tRNA transcription by RNA polymerase III"/>
    <property type="evidence" value="ECO:0007669"/>
    <property type="project" value="TreeGrafter"/>
</dbReference>
<sequence>MNGGASGSKAPSRKGDERPEDSKDHTEDSEPWISLTYQPAGSNIATKYHNKMISNEGVPIDFTMRKTDYVMSLCPGASTSSKHINKCQAIRETLLLPLEERLKKWFTEVSEVNQFDALKHLAPTYSEEEILKVLPDYAYLVRGLWVCKSSLLFDDGYASKRDRILLEFTKKGSIPEKILQVWIKPDDLRRKRILFPLCKRRRVLKDYKFISSDLSFLKRYPHIVNEQECLVHSWDDYT</sequence>
<dbReference type="PANTHER" id="PTHR12069:SF0">
    <property type="entry name" value="DNA-DIRECTED RNA POLYMERASE III SUBUNIT RPC5"/>
    <property type="match status" value="1"/>
</dbReference>
<dbReference type="Pfam" id="PF04801">
    <property type="entry name" value="RPC5"/>
    <property type="match status" value="1"/>
</dbReference>
<dbReference type="AlphaFoldDB" id="A0A8T0TEB7"/>
<evidence type="ECO:0000313" key="3">
    <source>
        <dbReference type="Proteomes" id="UP000823388"/>
    </source>
</evidence>
<gene>
    <name evidence="2" type="ORF">PVAP13_4NG121300</name>
</gene>
<protein>
    <submittedName>
        <fullName evidence="2">Uncharacterized protein</fullName>
    </submittedName>
</protein>